<protein>
    <submittedName>
        <fullName evidence="1">Extracellular solute-binding protein family 1</fullName>
    </submittedName>
</protein>
<sequence length="454" mass="47624">MGTSVVSRRAVLGAAGAAAGLPLLSACGAGAPGERAPDDDGGGSAGAVTIQMWQDQFSTEDNAWYASKVEAFNAAQDEIRVELVVVPGDAWEQKMTAAQAAGTAPDMYTLNYSEVQPKARNGELAPIEELVDSAGWDDLDPRFRDAVTVGGSHFAYPMLYEPSSLLFFRTDLFEQAGLDPSAPPTSWEELIAAAAAVKASVDDVVPFQTAQNLVDLSWSTWGLQMNAAGHLPISDDWSTSLADDPAYGVLLETYQRLMADGLLAPQALAGYGDITPLAQGQLAMQACGSWAISVLVTDYADLVPNLAVAPLPSFDGDLTKPTGTLGGWSLGVDARSEHPAEAAAVISWLLAEDPTVPGDYFAATSQTKFSPRASVADAIAADADTSVNPWYDVLVGSVIDHQILEPTYDWSVSEAFGTALEKAQQGQDIAAAQATAHSDITRAIEEKGLAGQNG</sequence>
<gene>
    <name evidence="1" type="ordered locus">Bcav_1711</name>
</gene>
<dbReference type="InterPro" id="IPR050490">
    <property type="entry name" value="Bact_solute-bd_prot1"/>
</dbReference>
<evidence type="ECO:0000313" key="2">
    <source>
        <dbReference type="Proteomes" id="UP000007962"/>
    </source>
</evidence>
<dbReference type="Gene3D" id="3.40.190.10">
    <property type="entry name" value="Periplasmic binding protein-like II"/>
    <property type="match status" value="1"/>
</dbReference>
<dbReference type="AlphaFoldDB" id="C5C454"/>
<name>C5C454_BEUC1</name>
<dbReference type="RefSeq" id="WP_015882207.1">
    <property type="nucleotide sequence ID" value="NC_012669.1"/>
</dbReference>
<dbReference type="Proteomes" id="UP000007962">
    <property type="component" value="Chromosome"/>
</dbReference>
<accession>C5C454</accession>
<dbReference type="InterPro" id="IPR006311">
    <property type="entry name" value="TAT_signal"/>
</dbReference>
<dbReference type="CDD" id="cd13585">
    <property type="entry name" value="PBP2_TMBP_like"/>
    <property type="match status" value="1"/>
</dbReference>
<dbReference type="KEGG" id="bcv:Bcav_1711"/>
<reference evidence="1 2" key="1">
    <citation type="journal article" date="2009" name="Stand. Genomic Sci.">
        <title>Complete genome sequence of Beutenbergia cavernae type strain (HKI 0122).</title>
        <authorList>
            <person name="Land M."/>
            <person name="Pukall R."/>
            <person name="Abt B."/>
            <person name="Goker M."/>
            <person name="Rohde M."/>
            <person name="Glavina Del Rio T."/>
            <person name="Tice H."/>
            <person name="Copeland A."/>
            <person name="Cheng J.F."/>
            <person name="Lucas S."/>
            <person name="Chen F."/>
            <person name="Nolan M."/>
            <person name="Bruce D."/>
            <person name="Goodwin L."/>
            <person name="Pitluck S."/>
            <person name="Ivanova N."/>
            <person name="Mavromatis K."/>
            <person name="Ovchinnikova G."/>
            <person name="Pati A."/>
            <person name="Chen A."/>
            <person name="Palaniappan K."/>
            <person name="Hauser L."/>
            <person name="Chang Y.J."/>
            <person name="Jefferies C.C."/>
            <person name="Saunders E."/>
            <person name="Brettin T."/>
            <person name="Detter J.C."/>
            <person name="Han C."/>
            <person name="Chain P."/>
            <person name="Bristow J."/>
            <person name="Eisen J.A."/>
            <person name="Markowitz V."/>
            <person name="Hugenholtz P."/>
            <person name="Kyrpides N.C."/>
            <person name="Klenk H.P."/>
            <person name="Lapidus A."/>
        </authorList>
    </citation>
    <scope>NUCLEOTIDE SEQUENCE [LARGE SCALE GENOMIC DNA]</scope>
    <source>
        <strain evidence="2">ATCC BAA-8 / DSM 12333 / NBRC 16432</strain>
    </source>
</reference>
<dbReference type="SUPFAM" id="SSF53850">
    <property type="entry name" value="Periplasmic binding protein-like II"/>
    <property type="match status" value="1"/>
</dbReference>
<evidence type="ECO:0000313" key="1">
    <source>
        <dbReference type="EMBL" id="ACQ79967.1"/>
    </source>
</evidence>
<dbReference type="Pfam" id="PF01547">
    <property type="entry name" value="SBP_bac_1"/>
    <property type="match status" value="1"/>
</dbReference>
<dbReference type="HOGENOM" id="CLU_602262_0_0_11"/>
<dbReference type="InterPro" id="IPR006059">
    <property type="entry name" value="SBP"/>
</dbReference>
<proteinExistence type="predicted"/>
<dbReference type="PANTHER" id="PTHR43649">
    <property type="entry name" value="ARABINOSE-BINDING PROTEIN-RELATED"/>
    <property type="match status" value="1"/>
</dbReference>
<dbReference type="PANTHER" id="PTHR43649:SF12">
    <property type="entry name" value="DIACETYLCHITOBIOSE BINDING PROTEIN DASA"/>
    <property type="match status" value="1"/>
</dbReference>
<organism evidence="1 2">
    <name type="scientific">Beutenbergia cavernae (strain ATCC BAA-8 / DSM 12333 / CCUG 43141 / JCM 11478 / NBRC 16432 / NCIMB 13614 / HKI 0122)</name>
    <dbReference type="NCBI Taxonomy" id="471853"/>
    <lineage>
        <taxon>Bacteria</taxon>
        <taxon>Bacillati</taxon>
        <taxon>Actinomycetota</taxon>
        <taxon>Actinomycetes</taxon>
        <taxon>Micrococcales</taxon>
        <taxon>Beutenbergiaceae</taxon>
        <taxon>Beutenbergia</taxon>
    </lineage>
</organism>
<dbReference type="eggNOG" id="COG1653">
    <property type="taxonomic scope" value="Bacteria"/>
</dbReference>
<dbReference type="PROSITE" id="PS51318">
    <property type="entry name" value="TAT"/>
    <property type="match status" value="1"/>
</dbReference>
<dbReference type="OrthoDB" id="2510110at2"/>
<dbReference type="EMBL" id="CP001618">
    <property type="protein sequence ID" value="ACQ79967.1"/>
    <property type="molecule type" value="Genomic_DNA"/>
</dbReference>
<dbReference type="STRING" id="471853.Bcav_1711"/>
<keyword evidence="2" id="KW-1185">Reference proteome</keyword>